<sequence length="211" mass="23898">MEAVVPYEQRLKRDFAWALREGSMHFEDGSAVQQTLRRITQRLDELEIPYAVVGGLALFFHGYRRFTEDVDILVTKDDLKAIHEHLEGRGYLPPFEKSKHLRDTVTGVKVEFLTTGDYPGDGKPKPVTFPNPAEVRVEGAGIWFLSLPALVELKLASGLTNPLRGKDIVDVQELITELNLGDELAFQLNEFVRGEYLRLVKLVRDNPKPAE</sequence>
<gene>
    <name evidence="1" type="ORF">J8F10_36945</name>
</gene>
<dbReference type="InterPro" id="IPR043519">
    <property type="entry name" value="NT_sf"/>
</dbReference>
<reference evidence="1 2" key="1">
    <citation type="submission" date="2021-04" db="EMBL/GenBank/DDBJ databases">
        <authorList>
            <person name="Ivanova A."/>
        </authorList>
    </citation>
    <scope>NUCLEOTIDE SEQUENCE [LARGE SCALE GENOMIC DNA]</scope>
    <source>
        <strain evidence="1 2">G18</strain>
    </source>
</reference>
<comment type="caution">
    <text evidence="1">The sequence shown here is derived from an EMBL/GenBank/DDBJ whole genome shotgun (WGS) entry which is preliminary data.</text>
</comment>
<dbReference type="EMBL" id="JAGKQQ010000002">
    <property type="protein sequence ID" value="MBP3960843.1"/>
    <property type="molecule type" value="Genomic_DNA"/>
</dbReference>
<protein>
    <submittedName>
        <fullName evidence="1">Nucleotidyltransferase family protein</fullName>
    </submittedName>
</protein>
<keyword evidence="2" id="KW-1185">Reference proteome</keyword>
<organism evidence="1 2">
    <name type="scientific">Gemmata palustris</name>
    <dbReference type="NCBI Taxonomy" id="2822762"/>
    <lineage>
        <taxon>Bacteria</taxon>
        <taxon>Pseudomonadati</taxon>
        <taxon>Planctomycetota</taxon>
        <taxon>Planctomycetia</taxon>
        <taxon>Gemmatales</taxon>
        <taxon>Gemmataceae</taxon>
        <taxon>Gemmata</taxon>
    </lineage>
</organism>
<dbReference type="RefSeq" id="WP_210663279.1">
    <property type="nucleotide sequence ID" value="NZ_JAGKQQ010000002.1"/>
</dbReference>
<evidence type="ECO:0000313" key="2">
    <source>
        <dbReference type="Proteomes" id="UP000676565"/>
    </source>
</evidence>
<proteinExistence type="predicted"/>
<dbReference type="Pfam" id="PF14907">
    <property type="entry name" value="NTP_transf_5"/>
    <property type="match status" value="1"/>
</dbReference>
<evidence type="ECO:0000313" key="1">
    <source>
        <dbReference type="EMBL" id="MBP3960843.1"/>
    </source>
</evidence>
<name>A0ABS5C4M0_9BACT</name>
<dbReference type="SUPFAM" id="SSF81301">
    <property type="entry name" value="Nucleotidyltransferase"/>
    <property type="match status" value="1"/>
</dbReference>
<dbReference type="Gene3D" id="3.30.460.40">
    <property type="match status" value="1"/>
</dbReference>
<dbReference type="Proteomes" id="UP000676565">
    <property type="component" value="Unassembled WGS sequence"/>
</dbReference>
<dbReference type="InterPro" id="IPR039498">
    <property type="entry name" value="NTP_transf_5"/>
</dbReference>
<accession>A0ABS5C4M0</accession>